<keyword evidence="7" id="KW-1185">Reference proteome</keyword>
<dbReference type="PROSITE" id="PS51935">
    <property type="entry name" value="NLPC_P60"/>
    <property type="match status" value="1"/>
</dbReference>
<comment type="caution">
    <text evidence="6">The sequence shown here is derived from an EMBL/GenBank/DDBJ whole genome shotgun (WGS) entry which is preliminary data.</text>
</comment>
<evidence type="ECO:0000256" key="1">
    <source>
        <dbReference type="ARBA" id="ARBA00007074"/>
    </source>
</evidence>
<dbReference type="Proteomes" id="UP000812013">
    <property type="component" value="Unassembled WGS sequence"/>
</dbReference>
<dbReference type="PANTHER" id="PTHR47359:SF3">
    <property type="entry name" value="NLP_P60 DOMAIN-CONTAINING PROTEIN-RELATED"/>
    <property type="match status" value="1"/>
</dbReference>
<sequence length="82" mass="8722">TRAAWLAAGVVLPRTARGQVAAGPRVATRDLRAGDLVFHHADMRHVGLYSGGGRMIHAPGPGTGVREDPVHHQPVYRSVRPG</sequence>
<dbReference type="InterPro" id="IPR038765">
    <property type="entry name" value="Papain-like_cys_pep_sf"/>
</dbReference>
<name>A0ABS6ZG66_9ACTN</name>
<dbReference type="InterPro" id="IPR051794">
    <property type="entry name" value="PG_Endopeptidase_C40"/>
</dbReference>
<keyword evidence="3 6" id="KW-0378">Hydrolase</keyword>
<comment type="similarity">
    <text evidence="1">Belongs to the peptidase C40 family.</text>
</comment>
<evidence type="ECO:0000256" key="2">
    <source>
        <dbReference type="ARBA" id="ARBA00022670"/>
    </source>
</evidence>
<accession>A0ABS6ZG66</accession>
<evidence type="ECO:0000256" key="4">
    <source>
        <dbReference type="ARBA" id="ARBA00022807"/>
    </source>
</evidence>
<dbReference type="PANTHER" id="PTHR47359">
    <property type="entry name" value="PEPTIDOGLYCAN DL-ENDOPEPTIDASE CWLO"/>
    <property type="match status" value="1"/>
</dbReference>
<feature type="non-terminal residue" evidence="6">
    <location>
        <position position="1"/>
    </location>
</feature>
<evidence type="ECO:0000259" key="5">
    <source>
        <dbReference type="PROSITE" id="PS51935"/>
    </source>
</evidence>
<proteinExistence type="inferred from homology"/>
<evidence type="ECO:0000313" key="6">
    <source>
        <dbReference type="EMBL" id="MBW5486745.1"/>
    </source>
</evidence>
<reference evidence="6 7" key="1">
    <citation type="submission" date="2019-12" db="EMBL/GenBank/DDBJ databases">
        <title>Genome sequence of Streptomyces bambusae.</title>
        <authorList>
            <person name="Bansal K."/>
            <person name="Choksket S."/>
            <person name="Korpole S."/>
            <person name="Patil P.B."/>
        </authorList>
    </citation>
    <scope>NUCLEOTIDE SEQUENCE [LARGE SCALE GENOMIC DNA]</scope>
    <source>
        <strain evidence="6 7">SK60</strain>
    </source>
</reference>
<evidence type="ECO:0000313" key="7">
    <source>
        <dbReference type="Proteomes" id="UP000812013"/>
    </source>
</evidence>
<dbReference type="RefSeq" id="WP_219671864.1">
    <property type="nucleotide sequence ID" value="NZ_WTFF01000471.1"/>
</dbReference>
<keyword evidence="2" id="KW-0645">Protease</keyword>
<organism evidence="6 7">
    <name type="scientific">Streptomyces bambusae</name>
    <dbReference type="NCBI Taxonomy" id="1550616"/>
    <lineage>
        <taxon>Bacteria</taxon>
        <taxon>Bacillati</taxon>
        <taxon>Actinomycetota</taxon>
        <taxon>Actinomycetes</taxon>
        <taxon>Kitasatosporales</taxon>
        <taxon>Streptomycetaceae</taxon>
        <taxon>Streptomyces</taxon>
    </lineage>
</organism>
<dbReference type="Gene3D" id="3.90.1720.10">
    <property type="entry name" value="endopeptidase domain like (from Nostoc punctiforme)"/>
    <property type="match status" value="1"/>
</dbReference>
<feature type="domain" description="NlpC/P60" evidence="5">
    <location>
        <begin position="1"/>
        <end position="82"/>
    </location>
</feature>
<keyword evidence="4" id="KW-0788">Thiol protease</keyword>
<dbReference type="EMBL" id="WTFF01000471">
    <property type="protein sequence ID" value="MBW5486745.1"/>
    <property type="molecule type" value="Genomic_DNA"/>
</dbReference>
<dbReference type="InterPro" id="IPR000064">
    <property type="entry name" value="NLP_P60_dom"/>
</dbReference>
<dbReference type="Pfam" id="PF00877">
    <property type="entry name" value="NLPC_P60"/>
    <property type="match status" value="1"/>
</dbReference>
<gene>
    <name evidence="6" type="ORF">GPJ59_34110</name>
</gene>
<dbReference type="SUPFAM" id="SSF54001">
    <property type="entry name" value="Cysteine proteinases"/>
    <property type="match status" value="1"/>
</dbReference>
<evidence type="ECO:0000256" key="3">
    <source>
        <dbReference type="ARBA" id="ARBA00022801"/>
    </source>
</evidence>
<protein>
    <submittedName>
        <fullName evidence="6">Glycoside hydrolase</fullName>
    </submittedName>
</protein>
<dbReference type="GO" id="GO:0016787">
    <property type="term" value="F:hydrolase activity"/>
    <property type="evidence" value="ECO:0007669"/>
    <property type="project" value="UniProtKB-KW"/>
</dbReference>